<dbReference type="Pfam" id="PF17786">
    <property type="entry name" value="Mannosidase_ig"/>
    <property type="match status" value="1"/>
</dbReference>
<evidence type="ECO:0000259" key="8">
    <source>
        <dbReference type="Pfam" id="PF17786"/>
    </source>
</evidence>
<evidence type="ECO:0000256" key="5">
    <source>
        <dbReference type="ARBA" id="ARBA00023180"/>
    </source>
</evidence>
<sequence length="946" mass="103955">MTLDTSVPGYALEALVNAGKAPQPLERYNELVLRWTTTETWTFERQFNVSASTLAQTNVDLLMTGVDTIAAIYVDGVSVANTSSIHREYRIPIKAALNGTAGAHTLKVVISPAAIVANQKAADYKYNVPGLTQPGGLSYYNFIRKPASDFGWDWGPAFAPAGIYGMVEIQAYSYAIMTGAVARQDHYSNGSVLLSFDVYMMNPKAGESGTLTASVQDGSGPWTVSKNVSFPTTGENNATMQVLVENNTYELWWPVGYGGQPLYPFAIAYTPASSNSSSNSTLVRNVGFRTMELVREARTETFTMDVQIESFFFRVNGVPIFARGANAVPVDIFHSKSTVSAVKGLVTAALDANMNMIRVWGGGMYYRDEFYDACDQSGLLIWQEAMFACSLYPANNAFLEDVKGEIIYQARRLDSHPALAIWGGGNEVEASFRWFPDSRDNPQFYTPDYIQTFVNTIRSALNSVNPQVPFVDSSPSNQIQATDPYTKRWGLDASDPRWGDGHYYDYTGDCLDTRVYPRSKFVSEFGFQSYPSFNVLKNVTVEEDWSYTSAMMNYRNRKDNGNPTLVAQIARHFNLPAPTASSSRAQADLFNQFIYLTQVVQSRCYETATAYWRRIKTDPDAETMGVLYWQLNDIWQAPSWSSTNYGGSWKLLHYAAKRFFNPLLISADYNKKTNIISVYLTSDINQALSVNVTAQLISWNSTQSPVVSHNSVYTIAPLGSKQFLSFDLRDTLAEAGVKLSSMSQYFMHLTATTTAPNVSQGGVSTQSLGQGSAGTSYVSTWDVFPVELKNSTMSSAPAVTMTNFTNSTQPNTATFVVSSQAVAAYVALETTILGKFSDNAFLLLPWEPKTITFTSGTPFSLSALQSSTTVMSIADTMPGAQNTKPLDPPEMEDYSIQTLDWVQALWKPTSPPLDPLALTKSSAIVPRVSSCGGNPDPCAVSNTTTA</sequence>
<dbReference type="Gene3D" id="2.60.120.260">
    <property type="entry name" value="Galactose-binding domain-like"/>
    <property type="match status" value="1"/>
</dbReference>
<evidence type="ECO:0000313" key="10">
    <source>
        <dbReference type="EMBL" id="CAL5219924.1"/>
    </source>
</evidence>
<dbReference type="InterPro" id="IPR008979">
    <property type="entry name" value="Galactose-bd-like_sf"/>
</dbReference>
<evidence type="ECO:0000259" key="9">
    <source>
        <dbReference type="Pfam" id="PF22666"/>
    </source>
</evidence>
<feature type="domain" description="Beta-mannosidase-like galactose-binding" evidence="9">
    <location>
        <begin position="3"/>
        <end position="164"/>
    </location>
</feature>
<dbReference type="Gene3D" id="2.60.40.10">
    <property type="entry name" value="Immunoglobulins"/>
    <property type="match status" value="3"/>
</dbReference>
<reference evidence="10 11" key="1">
    <citation type="submission" date="2024-06" db="EMBL/GenBank/DDBJ databases">
        <authorList>
            <person name="Kraege A."/>
            <person name="Thomma B."/>
        </authorList>
    </citation>
    <scope>NUCLEOTIDE SEQUENCE [LARGE SCALE GENOMIC DNA]</scope>
</reference>
<comment type="catalytic activity">
    <reaction evidence="1">
        <text>Hydrolysis of terminal, non-reducing beta-D-mannose residues in beta-D-mannosides.</text>
        <dbReference type="EC" id="3.2.1.25"/>
    </reaction>
</comment>
<dbReference type="EMBL" id="CAXHTA020000002">
    <property type="protein sequence ID" value="CAL5219924.1"/>
    <property type="molecule type" value="Genomic_DNA"/>
</dbReference>
<feature type="domain" description="Beta-mannosidase Ig-fold" evidence="7">
    <location>
        <begin position="808"/>
        <end position="876"/>
    </location>
</feature>
<dbReference type="InterPro" id="IPR036156">
    <property type="entry name" value="Beta-gal/glucu_dom_sf"/>
</dbReference>
<dbReference type="SUPFAM" id="SSF49785">
    <property type="entry name" value="Galactose-binding domain-like"/>
    <property type="match status" value="1"/>
</dbReference>
<dbReference type="SUPFAM" id="SSF51445">
    <property type="entry name" value="(Trans)glycosidases"/>
    <property type="match status" value="1"/>
</dbReference>
<dbReference type="Pfam" id="PF17753">
    <property type="entry name" value="Ig_mannosidase"/>
    <property type="match status" value="1"/>
</dbReference>
<proteinExistence type="predicted"/>
<dbReference type="InterPro" id="IPR041625">
    <property type="entry name" value="Beta-mannosidase_Ig"/>
</dbReference>
<evidence type="ECO:0000256" key="6">
    <source>
        <dbReference type="ARBA" id="ARBA00023295"/>
    </source>
</evidence>
<evidence type="ECO:0000313" key="11">
    <source>
        <dbReference type="Proteomes" id="UP001497392"/>
    </source>
</evidence>
<evidence type="ECO:0000259" key="7">
    <source>
        <dbReference type="Pfam" id="PF17753"/>
    </source>
</evidence>
<protein>
    <recommendedName>
        <fullName evidence="3">beta-mannosidase</fullName>
        <ecNumber evidence="3">3.2.1.25</ecNumber>
    </recommendedName>
</protein>
<evidence type="ECO:0000256" key="2">
    <source>
        <dbReference type="ARBA" id="ARBA00004740"/>
    </source>
</evidence>
<dbReference type="InterPro" id="IPR013783">
    <property type="entry name" value="Ig-like_fold"/>
</dbReference>
<dbReference type="SUPFAM" id="SSF49303">
    <property type="entry name" value="beta-Galactosidase/glucuronidase domain"/>
    <property type="match status" value="2"/>
</dbReference>
<dbReference type="PANTHER" id="PTHR43730:SF1">
    <property type="entry name" value="BETA-MANNOSIDASE"/>
    <property type="match status" value="1"/>
</dbReference>
<dbReference type="InterPro" id="IPR041447">
    <property type="entry name" value="Mannosidase_ig"/>
</dbReference>
<dbReference type="InterPro" id="IPR017853">
    <property type="entry name" value="GH"/>
</dbReference>
<evidence type="ECO:0000256" key="1">
    <source>
        <dbReference type="ARBA" id="ARBA00000829"/>
    </source>
</evidence>
<dbReference type="Proteomes" id="UP001497392">
    <property type="component" value="Unassembled WGS sequence"/>
</dbReference>
<comment type="caution">
    <text evidence="10">The sequence shown here is derived from an EMBL/GenBank/DDBJ whole genome shotgun (WGS) entry which is preliminary data.</text>
</comment>
<name>A0ABP1FIY4_9CHLO</name>
<evidence type="ECO:0000256" key="4">
    <source>
        <dbReference type="ARBA" id="ARBA00022801"/>
    </source>
</evidence>
<keyword evidence="5" id="KW-0325">Glycoprotein</keyword>
<evidence type="ECO:0000256" key="3">
    <source>
        <dbReference type="ARBA" id="ARBA00012754"/>
    </source>
</evidence>
<dbReference type="Gene3D" id="3.20.20.80">
    <property type="entry name" value="Glycosidases"/>
    <property type="match status" value="1"/>
</dbReference>
<dbReference type="EC" id="3.2.1.25" evidence="3"/>
<dbReference type="PANTHER" id="PTHR43730">
    <property type="entry name" value="BETA-MANNOSIDASE"/>
    <property type="match status" value="1"/>
</dbReference>
<dbReference type="Pfam" id="PF22666">
    <property type="entry name" value="Glyco_hydro_2_N2"/>
    <property type="match status" value="1"/>
</dbReference>
<dbReference type="InterPro" id="IPR050887">
    <property type="entry name" value="Beta-mannosidase_GH2"/>
</dbReference>
<dbReference type="InterPro" id="IPR054593">
    <property type="entry name" value="Beta-mannosidase-like_N2"/>
</dbReference>
<comment type="pathway">
    <text evidence="2">Glycan metabolism; N-glycan degradation.</text>
</comment>
<accession>A0ABP1FIY4</accession>
<keyword evidence="6" id="KW-0326">Glycosidase</keyword>
<gene>
    <name evidence="10" type="primary">g1855</name>
    <name evidence="10" type="ORF">VP750_LOCUS1583</name>
</gene>
<feature type="domain" description="Mannosidase Ig/CBM-like" evidence="8">
    <location>
        <begin position="676"/>
        <end position="749"/>
    </location>
</feature>
<keyword evidence="4" id="KW-0378">Hydrolase</keyword>
<organism evidence="10 11">
    <name type="scientific">Coccomyxa viridis</name>
    <dbReference type="NCBI Taxonomy" id="1274662"/>
    <lineage>
        <taxon>Eukaryota</taxon>
        <taxon>Viridiplantae</taxon>
        <taxon>Chlorophyta</taxon>
        <taxon>core chlorophytes</taxon>
        <taxon>Trebouxiophyceae</taxon>
        <taxon>Trebouxiophyceae incertae sedis</taxon>
        <taxon>Coccomyxaceae</taxon>
        <taxon>Coccomyxa</taxon>
    </lineage>
</organism>
<keyword evidence="11" id="KW-1185">Reference proteome</keyword>